<name>A0A671X102_SPAAU</name>
<dbReference type="GO" id="GO:0008009">
    <property type="term" value="F:chemokine activity"/>
    <property type="evidence" value="ECO:0007669"/>
    <property type="project" value="InterPro"/>
</dbReference>
<reference evidence="4" key="1">
    <citation type="submission" date="2021-04" db="EMBL/GenBank/DDBJ databases">
        <authorList>
            <consortium name="Wellcome Sanger Institute Data Sharing"/>
        </authorList>
    </citation>
    <scope>NUCLEOTIDE SEQUENCE [LARGE SCALE GENOMIC DNA]</scope>
</reference>
<dbReference type="InterPro" id="IPR039809">
    <property type="entry name" value="Chemokine_b/g/d"/>
</dbReference>
<dbReference type="AlphaFoldDB" id="A0A671X102"/>
<dbReference type="Pfam" id="PF00048">
    <property type="entry name" value="IL8"/>
    <property type="match status" value="1"/>
</dbReference>
<dbReference type="InParanoid" id="A0A671X102"/>
<dbReference type="GO" id="GO:0006955">
    <property type="term" value="P:immune response"/>
    <property type="evidence" value="ECO:0007669"/>
    <property type="project" value="InterPro"/>
</dbReference>
<evidence type="ECO:0000313" key="4">
    <source>
        <dbReference type="Ensembl" id="ENSSAUP00010044698.1"/>
    </source>
</evidence>
<dbReference type="Gene3D" id="2.40.50.40">
    <property type="match status" value="1"/>
</dbReference>
<protein>
    <submittedName>
        <fullName evidence="4">C-C motif chemokine 4 homolog</fullName>
    </submittedName>
</protein>
<reference evidence="4" key="2">
    <citation type="submission" date="2025-08" db="UniProtKB">
        <authorList>
            <consortium name="Ensembl"/>
        </authorList>
    </citation>
    <scope>IDENTIFICATION</scope>
</reference>
<feature type="domain" description="Chemokine interleukin-8-like" evidence="3">
    <location>
        <begin position="30"/>
        <end position="88"/>
    </location>
</feature>
<dbReference type="Ensembl" id="ENSSAUT00010047004.1">
    <property type="protein sequence ID" value="ENSSAUP00010044698.1"/>
    <property type="gene ID" value="ENSSAUG00010018679.1"/>
</dbReference>
<dbReference type="SUPFAM" id="SSF54117">
    <property type="entry name" value="Interleukin 8-like chemokines"/>
    <property type="match status" value="1"/>
</dbReference>
<evidence type="ECO:0000256" key="2">
    <source>
        <dbReference type="SAM" id="SignalP"/>
    </source>
</evidence>
<reference evidence="4" key="3">
    <citation type="submission" date="2025-09" db="UniProtKB">
        <authorList>
            <consortium name="Ensembl"/>
        </authorList>
    </citation>
    <scope>IDENTIFICATION</scope>
</reference>
<dbReference type="Proteomes" id="UP000472265">
    <property type="component" value="Chromosome 4"/>
</dbReference>
<accession>A0A671X102</accession>
<dbReference type="GeneTree" id="ENSGT01030000235215"/>
<dbReference type="OMA" id="NESCCPG"/>
<organism evidence="4 5">
    <name type="scientific">Sparus aurata</name>
    <name type="common">Gilthead sea bream</name>
    <dbReference type="NCBI Taxonomy" id="8175"/>
    <lineage>
        <taxon>Eukaryota</taxon>
        <taxon>Metazoa</taxon>
        <taxon>Chordata</taxon>
        <taxon>Craniata</taxon>
        <taxon>Vertebrata</taxon>
        <taxon>Euteleostomi</taxon>
        <taxon>Actinopterygii</taxon>
        <taxon>Neopterygii</taxon>
        <taxon>Teleostei</taxon>
        <taxon>Neoteleostei</taxon>
        <taxon>Acanthomorphata</taxon>
        <taxon>Eupercaria</taxon>
        <taxon>Spariformes</taxon>
        <taxon>Sparidae</taxon>
        <taxon>Sparus</taxon>
    </lineage>
</organism>
<evidence type="ECO:0000259" key="3">
    <source>
        <dbReference type="SMART" id="SM00199"/>
    </source>
</evidence>
<evidence type="ECO:0000256" key="1">
    <source>
        <dbReference type="ARBA" id="ARBA00022514"/>
    </source>
</evidence>
<dbReference type="RefSeq" id="XP_030270882.1">
    <property type="nucleotide sequence ID" value="XM_030415022.1"/>
</dbReference>
<dbReference type="SMART" id="SM00199">
    <property type="entry name" value="SCY"/>
    <property type="match status" value="1"/>
</dbReference>
<gene>
    <name evidence="4" type="primary">LOC115580534</name>
</gene>
<proteinExistence type="predicted"/>
<dbReference type="FunCoup" id="A0A671X102">
    <property type="interactions" value="109"/>
</dbReference>
<dbReference type="InterPro" id="IPR036048">
    <property type="entry name" value="Interleukin_8-like_sf"/>
</dbReference>
<feature type="chain" id="PRO_5025607747" evidence="2">
    <location>
        <begin position="22"/>
        <end position="106"/>
    </location>
</feature>
<dbReference type="InterPro" id="IPR001811">
    <property type="entry name" value="Chemokine_IL8-like_dom"/>
</dbReference>
<dbReference type="GO" id="GO:0005615">
    <property type="term" value="C:extracellular space"/>
    <property type="evidence" value="ECO:0007669"/>
    <property type="project" value="UniProtKB-KW"/>
</dbReference>
<keyword evidence="2" id="KW-0732">Signal</keyword>
<dbReference type="RefSeq" id="XP_030270881.1">
    <property type="nucleotide sequence ID" value="XM_030415021.1"/>
</dbReference>
<sequence>MKTLLTFALLALIGLLHQNSAAPVGPGSLNESCCPGVTRSHVPRGKIQNIVRSHSHCPVTAIIVTTVRGRKFCLDGYWNWAKKVLTDFEKSPSETKLDQEIATLSV</sequence>
<keyword evidence="5" id="KW-1185">Reference proteome</keyword>
<evidence type="ECO:0000313" key="5">
    <source>
        <dbReference type="Proteomes" id="UP000472265"/>
    </source>
</evidence>
<feature type="signal peptide" evidence="2">
    <location>
        <begin position="1"/>
        <end position="21"/>
    </location>
</feature>
<dbReference type="PANTHER" id="PTHR12015">
    <property type="entry name" value="SMALL INDUCIBLE CYTOKINE A"/>
    <property type="match status" value="1"/>
</dbReference>
<keyword evidence="1" id="KW-0202">Cytokine</keyword>
<dbReference type="OrthoDB" id="8934837at2759"/>
<dbReference type="GeneID" id="115580534"/>